<accession>A0A1L3IA76</accession>
<keyword evidence="3" id="KW-1003">Cell membrane</keyword>
<dbReference type="AlphaFoldDB" id="A0A1L3IA76"/>
<dbReference type="GO" id="GO:0005886">
    <property type="term" value="C:plasma membrane"/>
    <property type="evidence" value="ECO:0007669"/>
    <property type="project" value="UniProtKB-SubCell"/>
</dbReference>
<evidence type="ECO:0000256" key="4">
    <source>
        <dbReference type="ARBA" id="ARBA00022692"/>
    </source>
</evidence>
<dbReference type="OrthoDB" id="9770347at2"/>
<feature type="transmembrane region" description="Helical" evidence="7">
    <location>
        <begin position="21"/>
        <end position="50"/>
    </location>
</feature>
<dbReference type="Pfam" id="PF13440">
    <property type="entry name" value="Polysacc_synt_3"/>
    <property type="match status" value="1"/>
</dbReference>
<dbReference type="KEGG" id="php:PhaeoP97_03591"/>
<proteinExistence type="inferred from homology"/>
<feature type="transmembrane region" description="Helical" evidence="7">
    <location>
        <begin position="296"/>
        <end position="319"/>
    </location>
</feature>
<gene>
    <name evidence="8" type="ORF">PhaeoP97_03591</name>
</gene>
<feature type="transmembrane region" description="Helical" evidence="7">
    <location>
        <begin position="56"/>
        <end position="75"/>
    </location>
</feature>
<evidence type="ECO:0000256" key="7">
    <source>
        <dbReference type="SAM" id="Phobius"/>
    </source>
</evidence>
<keyword evidence="4 7" id="KW-0812">Transmembrane</keyword>
<comment type="similarity">
    <text evidence="2">Belongs to the polysaccharide synthase family.</text>
</comment>
<comment type="subcellular location">
    <subcellularLocation>
        <location evidence="1">Cell membrane</location>
        <topology evidence="1">Multi-pass membrane protein</topology>
    </subcellularLocation>
</comment>
<name>A0A1L3IA76_9RHOB</name>
<sequence length="497" mass="53655">MHDSNTDASTHSHISQGRGRLALIGVFWSFVNIMVSNGLTVVVFLVTSLLLEPADFGAVALATSIVIWVMTLVPLPLGDAIIQRSDLRQAHLDSAFWLTMLIALACIGGLVFGAPLIASWTNLSSLAIILPVLSLRILFIALGNIPAALVNRRMEFRKIALRTTLANGLGAAGCLLLVLQGYAIWALIMAQVITAVVGCVVSFSTAHWRPGLQLSRNALADLRGFTLFTMGGRMIEPTKINQILLGIVAGPAVLGVFFFARRINEILQELTTGTLLPVTRVLFASLQAEKEQRREAFILASFAAATAAFPLFIGFIIVAPTAIPFVFGSKWLASIYPLQCFSMLGLLMSIGVMQASLVRFSGHAGWWFGFELVVSLSGFAAILIFAPDGLNQIMTALVGISFLLWPIATRKTLQILEISAATYLFDALRPALISVSMMAIALFALRELGPPMYGTPQLLAQFAVSIPTYLIMIFLVGGDRLQQIRARIRGSSNRGAP</sequence>
<keyword evidence="5 7" id="KW-1133">Transmembrane helix</keyword>
<keyword evidence="6 7" id="KW-0472">Membrane</keyword>
<feature type="transmembrane region" description="Helical" evidence="7">
    <location>
        <begin position="96"/>
        <end position="120"/>
    </location>
</feature>
<evidence type="ECO:0000256" key="6">
    <source>
        <dbReference type="ARBA" id="ARBA00023136"/>
    </source>
</evidence>
<feature type="transmembrane region" description="Helical" evidence="7">
    <location>
        <begin position="364"/>
        <end position="386"/>
    </location>
</feature>
<feature type="transmembrane region" description="Helical" evidence="7">
    <location>
        <begin position="420"/>
        <end position="446"/>
    </location>
</feature>
<feature type="transmembrane region" description="Helical" evidence="7">
    <location>
        <begin position="458"/>
        <end position="477"/>
    </location>
</feature>
<feature type="transmembrane region" description="Helical" evidence="7">
    <location>
        <begin position="126"/>
        <end position="147"/>
    </location>
</feature>
<dbReference type="InterPro" id="IPR050833">
    <property type="entry name" value="Poly_Biosynth_Transport"/>
</dbReference>
<reference evidence="9" key="1">
    <citation type="submission" date="2016-07" db="EMBL/GenBank/DDBJ databases">
        <title>Phaeobacter portensis sp. nov., a tropodithietic acid producing bacterium isolated from a German harbor.</title>
        <authorList>
            <person name="Freese H.M."/>
            <person name="Bunk B."/>
            <person name="Breider S."/>
            <person name="Brinkhoff T."/>
        </authorList>
    </citation>
    <scope>NUCLEOTIDE SEQUENCE [LARGE SCALE GENOMIC DNA]</scope>
    <source>
        <strain evidence="9">P97</strain>
        <plasmid evidence="9">pp97_a</plasmid>
    </source>
</reference>
<evidence type="ECO:0000256" key="2">
    <source>
        <dbReference type="ARBA" id="ARBA00007430"/>
    </source>
</evidence>
<keyword evidence="9" id="KW-1185">Reference proteome</keyword>
<feature type="transmembrane region" description="Helical" evidence="7">
    <location>
        <begin position="331"/>
        <end position="352"/>
    </location>
</feature>
<evidence type="ECO:0000256" key="1">
    <source>
        <dbReference type="ARBA" id="ARBA00004651"/>
    </source>
</evidence>
<protein>
    <submittedName>
        <fullName evidence="8">Putative polysaccharide synthase</fullName>
    </submittedName>
</protein>
<evidence type="ECO:0000256" key="3">
    <source>
        <dbReference type="ARBA" id="ARBA00022475"/>
    </source>
</evidence>
<evidence type="ECO:0000313" key="8">
    <source>
        <dbReference type="EMBL" id="APG48943.1"/>
    </source>
</evidence>
<dbReference type="PANTHER" id="PTHR30250:SF10">
    <property type="entry name" value="LIPOPOLYSACCHARIDE BIOSYNTHESIS PROTEIN WZXC"/>
    <property type="match status" value="1"/>
</dbReference>
<feature type="transmembrane region" description="Helical" evidence="7">
    <location>
        <begin position="243"/>
        <end position="260"/>
    </location>
</feature>
<evidence type="ECO:0000256" key="5">
    <source>
        <dbReference type="ARBA" id="ARBA00022989"/>
    </source>
</evidence>
<feature type="transmembrane region" description="Helical" evidence="7">
    <location>
        <begin position="392"/>
        <end position="408"/>
    </location>
</feature>
<dbReference type="PANTHER" id="PTHR30250">
    <property type="entry name" value="PST FAMILY PREDICTED COLANIC ACID TRANSPORTER"/>
    <property type="match status" value="1"/>
</dbReference>
<keyword evidence="8" id="KW-0614">Plasmid</keyword>
<evidence type="ECO:0000313" key="9">
    <source>
        <dbReference type="Proteomes" id="UP000183859"/>
    </source>
</evidence>
<dbReference type="Proteomes" id="UP000183859">
    <property type="component" value="Plasmid pP97_a"/>
</dbReference>
<organism evidence="8 9">
    <name type="scientific">Phaeobacter porticola</name>
    <dbReference type="NCBI Taxonomy" id="1844006"/>
    <lineage>
        <taxon>Bacteria</taxon>
        <taxon>Pseudomonadati</taxon>
        <taxon>Pseudomonadota</taxon>
        <taxon>Alphaproteobacteria</taxon>
        <taxon>Rhodobacterales</taxon>
        <taxon>Roseobacteraceae</taxon>
        <taxon>Phaeobacter</taxon>
    </lineage>
</organism>
<dbReference type="RefSeq" id="WP_072506587.1">
    <property type="nucleotide sequence ID" value="NZ_CP016365.1"/>
</dbReference>
<geneLocation type="plasmid" evidence="9">
    <name>pp97_a</name>
</geneLocation>
<dbReference type="EMBL" id="CP016365">
    <property type="protein sequence ID" value="APG48943.1"/>
    <property type="molecule type" value="Genomic_DNA"/>
</dbReference>